<comment type="subcellular location">
    <subcellularLocation>
        <location evidence="1">Cell envelope</location>
    </subcellularLocation>
</comment>
<keyword evidence="2 3" id="KW-0732">Signal</keyword>
<evidence type="ECO:0000259" key="4">
    <source>
        <dbReference type="Pfam" id="PF09375"/>
    </source>
</evidence>
<dbReference type="EMBL" id="CP058554">
    <property type="protein sequence ID" value="QMV72079.1"/>
    <property type="molecule type" value="Genomic_DNA"/>
</dbReference>
<evidence type="ECO:0000313" key="5">
    <source>
        <dbReference type="EMBL" id="QMV72079.1"/>
    </source>
</evidence>
<organism evidence="5 6">
    <name type="scientific">Comamonas piscis</name>
    <dbReference type="NCBI Taxonomy" id="1562974"/>
    <lineage>
        <taxon>Bacteria</taxon>
        <taxon>Pseudomonadati</taxon>
        <taxon>Pseudomonadota</taxon>
        <taxon>Betaproteobacteria</taxon>
        <taxon>Burkholderiales</taxon>
        <taxon>Comamonadaceae</taxon>
        <taxon>Comamonas</taxon>
    </lineage>
</organism>
<dbReference type="Proteomes" id="UP000515240">
    <property type="component" value="Chromosome"/>
</dbReference>
<protein>
    <submittedName>
        <fullName evidence="5">Imelysin family protein</fullName>
    </submittedName>
</protein>
<sequence>MTQVGLKPWPAKAAQSWGRACALVALAAIGSAAPLAQAADTPMPYYTAAQALQSLYGQHLPARAAAFVQAAAAQDQVLAGFCAGPAAAAKTAATELRGQWQRSHTAWLQLSTPSVGPLVERRSLRQIDFTPIRTALITRAVKKGPQTAADMELVGTPAKGFGALDWLLSQGLQPATPECAFALQVAKAISAEAQSLQTALDPLRSKTWSVEGSETEPEDVASPGAKETGAAIEEWINQWLGGLERLRWAQMEKPVKVVEGSNKAPAFARIAMAHNWREWQTQWQALHAQALLTPAQRQQPPVPGKDLISIEALLLSKGHIALAQRWREAIGVVDAAMPAPGKAPAKEGAQANTEILALATKLKGITALYQAEIAPALDIPLGFSDSDGD</sequence>
<dbReference type="Pfam" id="PF09375">
    <property type="entry name" value="Peptidase_M75"/>
    <property type="match status" value="1"/>
</dbReference>
<evidence type="ECO:0000313" key="6">
    <source>
        <dbReference type="Proteomes" id="UP000515240"/>
    </source>
</evidence>
<evidence type="ECO:0000256" key="1">
    <source>
        <dbReference type="ARBA" id="ARBA00004196"/>
    </source>
</evidence>
<dbReference type="InterPro" id="IPR038352">
    <property type="entry name" value="Imelysin_sf"/>
</dbReference>
<gene>
    <name evidence="5" type="ORF">HS961_04090</name>
</gene>
<feature type="domain" description="Imelysin-like" evidence="4">
    <location>
        <begin position="63"/>
        <end position="363"/>
    </location>
</feature>
<evidence type="ECO:0000256" key="3">
    <source>
        <dbReference type="SAM" id="SignalP"/>
    </source>
</evidence>
<name>A0A7G5EDK4_9BURK</name>
<dbReference type="RefSeq" id="WP_182326503.1">
    <property type="nucleotide sequence ID" value="NZ_CP058554.1"/>
</dbReference>
<dbReference type="InterPro" id="IPR034984">
    <property type="entry name" value="Imelysin-like_IPPA"/>
</dbReference>
<dbReference type="AlphaFoldDB" id="A0A7G5EDK4"/>
<dbReference type="CDD" id="cd14659">
    <property type="entry name" value="Imelysin-like_IPPA"/>
    <property type="match status" value="1"/>
</dbReference>
<proteinExistence type="predicted"/>
<feature type="chain" id="PRO_5028954877" evidence="3">
    <location>
        <begin position="39"/>
        <end position="389"/>
    </location>
</feature>
<accession>A0A7G5EDK4</accession>
<keyword evidence="6" id="KW-1185">Reference proteome</keyword>
<reference evidence="5 6" key="1">
    <citation type="journal article" date="2020" name="G3 (Bethesda)">
        <title>CeMbio - The Caenorhabditis elegans Microbiome Resource.</title>
        <authorList>
            <person name="Dirksen P."/>
            <person name="Assie A."/>
            <person name="Zimmermann J."/>
            <person name="Zhang F."/>
            <person name="Tietje A.M."/>
            <person name="Marsh S.A."/>
            <person name="Felix M.A."/>
            <person name="Shapira M."/>
            <person name="Kaleta C."/>
            <person name="Schulenburg H."/>
            <person name="Samuel B."/>
        </authorList>
    </citation>
    <scope>NUCLEOTIDE SEQUENCE [LARGE SCALE GENOMIC DNA]</scope>
    <source>
        <strain evidence="5 6">BIGb0172</strain>
    </source>
</reference>
<dbReference type="KEGG" id="cpis:HS961_04090"/>
<dbReference type="Gene3D" id="1.20.1420.20">
    <property type="entry name" value="M75 peptidase, HXXE motif"/>
    <property type="match status" value="1"/>
</dbReference>
<feature type="signal peptide" evidence="3">
    <location>
        <begin position="1"/>
        <end position="38"/>
    </location>
</feature>
<dbReference type="InterPro" id="IPR018976">
    <property type="entry name" value="Imelysin-like"/>
</dbReference>
<evidence type="ECO:0000256" key="2">
    <source>
        <dbReference type="ARBA" id="ARBA00022729"/>
    </source>
</evidence>